<accession>A0A367WPK2</accession>
<evidence type="ECO:0000313" key="2">
    <source>
        <dbReference type="Proteomes" id="UP000252517"/>
    </source>
</evidence>
<name>A0A367WPK2_9PROT</name>
<dbReference type="AlphaFoldDB" id="A0A367WPK2"/>
<comment type="caution">
    <text evidence="1">The sequence shown here is derived from an EMBL/GenBank/DDBJ whole genome shotgun (WGS) entry which is preliminary data.</text>
</comment>
<sequence>MFCQGGIKAIKQQHYWNFTKNVTVSRFLARCCRLSENCQKANMAIAKRDGNKLFLVLQGVMYNLASAENRPLPTKRIKQASAKTGL</sequence>
<dbReference type="Proteomes" id="UP000252517">
    <property type="component" value="Unassembled WGS sequence"/>
</dbReference>
<proteinExistence type="predicted"/>
<dbReference type="EMBL" id="JPWH01000027">
    <property type="protein sequence ID" value="RCK43129.1"/>
    <property type="molecule type" value="Genomic_DNA"/>
</dbReference>
<reference evidence="1 2" key="1">
    <citation type="submission" date="2014-07" db="EMBL/GenBank/DDBJ databases">
        <title>Draft genome sequence of Thalassospira profundimaris S25-3-2.</title>
        <authorList>
            <person name="Lai Q."/>
            <person name="Shao Z."/>
        </authorList>
    </citation>
    <scope>NUCLEOTIDE SEQUENCE [LARGE SCALE GENOMIC DNA]</scope>
    <source>
        <strain evidence="1 2">S25-3-2</strain>
    </source>
</reference>
<evidence type="ECO:0000313" key="1">
    <source>
        <dbReference type="EMBL" id="RCK43129.1"/>
    </source>
</evidence>
<gene>
    <name evidence="1" type="ORF">TH25_22065</name>
</gene>
<protein>
    <submittedName>
        <fullName evidence="1">Uncharacterized protein</fullName>
    </submittedName>
</protein>
<organism evidence="1 2">
    <name type="scientific">Thalassospira profundimaris</name>
    <dbReference type="NCBI Taxonomy" id="502049"/>
    <lineage>
        <taxon>Bacteria</taxon>
        <taxon>Pseudomonadati</taxon>
        <taxon>Pseudomonadota</taxon>
        <taxon>Alphaproteobacteria</taxon>
        <taxon>Rhodospirillales</taxon>
        <taxon>Thalassospiraceae</taxon>
        <taxon>Thalassospira</taxon>
    </lineage>
</organism>